<dbReference type="Proteomes" id="UP000245207">
    <property type="component" value="Unassembled WGS sequence"/>
</dbReference>
<dbReference type="AlphaFoldDB" id="A0A2U1KNP2"/>
<reference evidence="1 2" key="1">
    <citation type="journal article" date="2018" name="Mol. Plant">
        <title>The genome of Artemisia annua provides insight into the evolution of Asteraceae family and artemisinin biosynthesis.</title>
        <authorList>
            <person name="Shen Q."/>
            <person name="Zhang L."/>
            <person name="Liao Z."/>
            <person name="Wang S."/>
            <person name="Yan T."/>
            <person name="Shi P."/>
            <person name="Liu M."/>
            <person name="Fu X."/>
            <person name="Pan Q."/>
            <person name="Wang Y."/>
            <person name="Lv Z."/>
            <person name="Lu X."/>
            <person name="Zhang F."/>
            <person name="Jiang W."/>
            <person name="Ma Y."/>
            <person name="Chen M."/>
            <person name="Hao X."/>
            <person name="Li L."/>
            <person name="Tang Y."/>
            <person name="Lv G."/>
            <person name="Zhou Y."/>
            <person name="Sun X."/>
            <person name="Brodelius P.E."/>
            <person name="Rose J.K.C."/>
            <person name="Tang K."/>
        </authorList>
    </citation>
    <scope>NUCLEOTIDE SEQUENCE [LARGE SCALE GENOMIC DNA]</scope>
    <source>
        <strain evidence="2">cv. Huhao1</strain>
        <tissue evidence="1">Leaf</tissue>
    </source>
</reference>
<gene>
    <name evidence="1" type="ORF">CTI12_AA581660</name>
</gene>
<keyword evidence="1" id="KW-0548">Nucleotidyltransferase</keyword>
<dbReference type="GO" id="GO:0003964">
    <property type="term" value="F:RNA-directed DNA polymerase activity"/>
    <property type="evidence" value="ECO:0007669"/>
    <property type="project" value="UniProtKB-KW"/>
</dbReference>
<organism evidence="1 2">
    <name type="scientific">Artemisia annua</name>
    <name type="common">Sweet wormwood</name>
    <dbReference type="NCBI Taxonomy" id="35608"/>
    <lineage>
        <taxon>Eukaryota</taxon>
        <taxon>Viridiplantae</taxon>
        <taxon>Streptophyta</taxon>
        <taxon>Embryophyta</taxon>
        <taxon>Tracheophyta</taxon>
        <taxon>Spermatophyta</taxon>
        <taxon>Magnoliopsida</taxon>
        <taxon>eudicotyledons</taxon>
        <taxon>Gunneridae</taxon>
        <taxon>Pentapetalae</taxon>
        <taxon>asterids</taxon>
        <taxon>campanulids</taxon>
        <taxon>Asterales</taxon>
        <taxon>Asteraceae</taxon>
        <taxon>Asteroideae</taxon>
        <taxon>Anthemideae</taxon>
        <taxon>Artemisiinae</taxon>
        <taxon>Artemisia</taxon>
    </lineage>
</organism>
<keyword evidence="2" id="KW-1185">Reference proteome</keyword>
<protein>
    <submittedName>
        <fullName evidence="1">RNA-directed DNA polymerase, eukaryota</fullName>
    </submittedName>
</protein>
<accession>A0A2U1KNP2</accession>
<keyword evidence="1" id="KW-0808">Transferase</keyword>
<proteinExistence type="predicted"/>
<evidence type="ECO:0000313" key="2">
    <source>
        <dbReference type="Proteomes" id="UP000245207"/>
    </source>
</evidence>
<dbReference type="EMBL" id="PKPP01015684">
    <property type="protein sequence ID" value="PWA38397.1"/>
    <property type="molecule type" value="Genomic_DNA"/>
</dbReference>
<comment type="caution">
    <text evidence="1">The sequence shown here is derived from an EMBL/GenBank/DDBJ whole genome shotgun (WGS) entry which is preliminary data.</text>
</comment>
<sequence length="108" mass="12483">MFPRVYALDRDKRCTVAQRVNIIDWNNVLRRNPRGGAESSQFDDMKALISNVELSDNKDGWKWALNSTGFSIASARKYVDEHILQGGLSSTRWNKSVPIKVNVFRWRL</sequence>
<dbReference type="OrthoDB" id="684023at2759"/>
<keyword evidence="1" id="KW-0695">RNA-directed DNA polymerase</keyword>
<evidence type="ECO:0000313" key="1">
    <source>
        <dbReference type="EMBL" id="PWA38397.1"/>
    </source>
</evidence>
<name>A0A2U1KNP2_ARTAN</name>